<dbReference type="GO" id="GO:0120330">
    <property type="term" value="C:rixosome complex"/>
    <property type="evidence" value="ECO:0007669"/>
    <property type="project" value="TreeGrafter"/>
</dbReference>
<reference evidence="5 6" key="1">
    <citation type="journal article" date="2015" name="Genome Biol.">
        <title>Comparative genomics of Steinernema reveals deeply conserved gene regulatory networks.</title>
        <authorList>
            <person name="Dillman A.R."/>
            <person name="Macchietto M."/>
            <person name="Porter C.F."/>
            <person name="Rogers A."/>
            <person name="Williams B."/>
            <person name="Antoshechkin I."/>
            <person name="Lee M.M."/>
            <person name="Goodwin Z."/>
            <person name="Lu X."/>
            <person name="Lewis E.E."/>
            <person name="Goodrich-Blair H."/>
            <person name="Stock S.P."/>
            <person name="Adams B.J."/>
            <person name="Sternberg P.W."/>
            <person name="Mortazavi A."/>
        </authorList>
    </citation>
    <scope>NUCLEOTIDE SEQUENCE [LARGE SCALE GENOMIC DNA]</scope>
    <source>
        <strain evidence="5 6">ALL</strain>
    </source>
</reference>
<reference evidence="5 6" key="2">
    <citation type="journal article" date="2019" name="G3 (Bethesda)">
        <title>Hybrid Assembly of the Genome of the Entomopathogenic Nematode Steinernema carpocapsae Identifies the X-Chromosome.</title>
        <authorList>
            <person name="Serra L."/>
            <person name="Macchietto M."/>
            <person name="Macias-Munoz A."/>
            <person name="McGill C.J."/>
            <person name="Rodriguez I.M."/>
            <person name="Rodriguez B."/>
            <person name="Murad R."/>
            <person name="Mortazavi A."/>
        </authorList>
    </citation>
    <scope>NUCLEOTIDE SEQUENCE [LARGE SCALE GENOMIC DNA]</scope>
    <source>
        <strain evidence="5 6">ALL</strain>
    </source>
</reference>
<evidence type="ECO:0000256" key="4">
    <source>
        <dbReference type="SAM" id="MobiDB-lite"/>
    </source>
</evidence>
<dbReference type="InterPro" id="IPR001680">
    <property type="entry name" value="WD40_rpt"/>
</dbReference>
<feature type="region of interest" description="Disordered" evidence="4">
    <location>
        <begin position="387"/>
        <end position="407"/>
    </location>
</feature>
<feature type="repeat" description="WD" evidence="3">
    <location>
        <begin position="274"/>
        <end position="315"/>
    </location>
</feature>
<sequence>MVNPDSVERLVIAAESSEAYSAIIVDPKTGSSAWSLKGNELYGATLGRVVPVGEGGEHLLLTVPDKPLLHVIAVHNRNRLHQKSVVPGPVRFATTTRDGAIVFCAIGTQIFTWVLQTGDLLSIIDAHYQPIAKLQLCSDDSMLISCSQDGNVNVYLVSDVISGGLSGSVKPFRSWTSHGLAVTDMYVTLSQNPRILTCSADHSAVLRGVSLPEPLLKLCADRPFTACSMDPAESRAFLGTDKGTIVQVSLFAAVNNREYLISTHSTTDDTFPIFVGHTAPVSRICVNADGSMMASGDQSGGYFIWDVASRQCLKESSLKAAISTLFFTSNWPSLSDSDYQKSDASFGLLKKNKSSNTVMIPILSYGQEEQSARDMVEWFLERNPIHKKEAKPAENAQKETEAADTITALKRENAKLKKANKDLFEHAKKAMERS</sequence>
<keyword evidence="2" id="KW-0677">Repeat</keyword>
<evidence type="ECO:0000313" key="6">
    <source>
        <dbReference type="Proteomes" id="UP000298663"/>
    </source>
</evidence>
<name>A0A4V6A3B4_STECR</name>
<evidence type="ECO:0000256" key="1">
    <source>
        <dbReference type="ARBA" id="ARBA00022574"/>
    </source>
</evidence>
<dbReference type="PANTHER" id="PTHR18763">
    <property type="entry name" value="WD-REPEAT PROTEIN 18"/>
    <property type="match status" value="1"/>
</dbReference>
<evidence type="ECO:0000256" key="3">
    <source>
        <dbReference type="PROSITE-ProRule" id="PRU00221"/>
    </source>
</evidence>
<dbReference type="PANTHER" id="PTHR18763:SF0">
    <property type="entry name" value="WD REPEAT-CONTAINING PROTEIN 18"/>
    <property type="match status" value="1"/>
</dbReference>
<dbReference type="PROSITE" id="PS50082">
    <property type="entry name" value="WD_REPEATS_2"/>
    <property type="match status" value="1"/>
</dbReference>
<dbReference type="GO" id="GO:0005656">
    <property type="term" value="C:nuclear pre-replicative complex"/>
    <property type="evidence" value="ECO:0007669"/>
    <property type="project" value="TreeGrafter"/>
</dbReference>
<dbReference type="SMART" id="SM00320">
    <property type="entry name" value="WD40"/>
    <property type="match status" value="3"/>
</dbReference>
<dbReference type="Pfam" id="PF00400">
    <property type="entry name" value="WD40"/>
    <property type="match status" value="2"/>
</dbReference>
<dbReference type="SUPFAM" id="SSF50978">
    <property type="entry name" value="WD40 repeat-like"/>
    <property type="match status" value="1"/>
</dbReference>
<dbReference type="EMBL" id="AZBU02000004">
    <property type="protein sequence ID" value="TKR82445.1"/>
    <property type="molecule type" value="Genomic_DNA"/>
</dbReference>
<comment type="caution">
    <text evidence="5">The sequence shown here is derived from an EMBL/GenBank/DDBJ whole genome shotgun (WGS) entry which is preliminary data.</text>
</comment>
<accession>A0A4V6A3B4</accession>
<proteinExistence type="predicted"/>
<dbReference type="InterPro" id="IPR015943">
    <property type="entry name" value="WD40/YVTN_repeat-like_dom_sf"/>
</dbReference>
<evidence type="ECO:0000256" key="2">
    <source>
        <dbReference type="ARBA" id="ARBA00022737"/>
    </source>
</evidence>
<evidence type="ECO:0000313" key="5">
    <source>
        <dbReference type="EMBL" id="TKR82445.1"/>
    </source>
</evidence>
<dbReference type="InterPro" id="IPR036322">
    <property type="entry name" value="WD40_repeat_dom_sf"/>
</dbReference>
<dbReference type="OrthoDB" id="756370at2759"/>
<dbReference type="STRING" id="34508.A0A4V6A3B4"/>
<keyword evidence="6" id="KW-1185">Reference proteome</keyword>
<dbReference type="GO" id="GO:0006261">
    <property type="term" value="P:DNA-templated DNA replication"/>
    <property type="evidence" value="ECO:0007669"/>
    <property type="project" value="TreeGrafter"/>
</dbReference>
<dbReference type="PROSITE" id="PS50294">
    <property type="entry name" value="WD_REPEATS_REGION"/>
    <property type="match status" value="1"/>
</dbReference>
<organism evidence="5 6">
    <name type="scientific">Steinernema carpocapsae</name>
    <name type="common">Entomopathogenic nematode</name>
    <dbReference type="NCBI Taxonomy" id="34508"/>
    <lineage>
        <taxon>Eukaryota</taxon>
        <taxon>Metazoa</taxon>
        <taxon>Ecdysozoa</taxon>
        <taxon>Nematoda</taxon>
        <taxon>Chromadorea</taxon>
        <taxon>Rhabditida</taxon>
        <taxon>Tylenchina</taxon>
        <taxon>Panagrolaimomorpha</taxon>
        <taxon>Strongyloidoidea</taxon>
        <taxon>Steinernematidae</taxon>
        <taxon>Steinernema</taxon>
    </lineage>
</organism>
<dbReference type="InterPro" id="IPR045227">
    <property type="entry name" value="WDR18/Ipi3/RID3"/>
</dbReference>
<gene>
    <name evidence="5" type="ORF">L596_016169</name>
</gene>
<keyword evidence="1 3" id="KW-0853">WD repeat</keyword>
<feature type="compositionally biased region" description="Basic and acidic residues" evidence="4">
    <location>
        <begin position="387"/>
        <end position="401"/>
    </location>
</feature>
<dbReference type="Proteomes" id="UP000298663">
    <property type="component" value="Unassembled WGS sequence"/>
</dbReference>
<dbReference type="AlphaFoldDB" id="A0A4V6A3B4"/>
<dbReference type="Gene3D" id="2.130.10.10">
    <property type="entry name" value="YVTN repeat-like/Quinoprotein amine dehydrogenase"/>
    <property type="match status" value="2"/>
</dbReference>
<protein>
    <submittedName>
        <fullName evidence="5">Uncharacterized protein</fullName>
    </submittedName>
</protein>
<dbReference type="GO" id="GO:0006364">
    <property type="term" value="P:rRNA processing"/>
    <property type="evidence" value="ECO:0007669"/>
    <property type="project" value="TreeGrafter"/>
</dbReference>